<evidence type="ECO:0000313" key="1">
    <source>
        <dbReference type="EMBL" id="KAK9106398.1"/>
    </source>
</evidence>
<accession>A0AAP0FCT9</accession>
<dbReference type="AlphaFoldDB" id="A0AAP0FCT9"/>
<dbReference type="Proteomes" id="UP001420932">
    <property type="component" value="Unassembled WGS sequence"/>
</dbReference>
<organism evidence="1 2">
    <name type="scientific">Stephania yunnanensis</name>
    <dbReference type="NCBI Taxonomy" id="152371"/>
    <lineage>
        <taxon>Eukaryota</taxon>
        <taxon>Viridiplantae</taxon>
        <taxon>Streptophyta</taxon>
        <taxon>Embryophyta</taxon>
        <taxon>Tracheophyta</taxon>
        <taxon>Spermatophyta</taxon>
        <taxon>Magnoliopsida</taxon>
        <taxon>Ranunculales</taxon>
        <taxon>Menispermaceae</taxon>
        <taxon>Menispermoideae</taxon>
        <taxon>Cissampelideae</taxon>
        <taxon>Stephania</taxon>
    </lineage>
</organism>
<proteinExistence type="predicted"/>
<evidence type="ECO:0000313" key="2">
    <source>
        <dbReference type="Proteomes" id="UP001420932"/>
    </source>
</evidence>
<protein>
    <submittedName>
        <fullName evidence="1">Uncharacterized protein</fullName>
    </submittedName>
</protein>
<dbReference type="EMBL" id="JBBNAF010000010">
    <property type="protein sequence ID" value="KAK9106398.1"/>
    <property type="molecule type" value="Genomic_DNA"/>
</dbReference>
<reference evidence="1 2" key="1">
    <citation type="submission" date="2024-01" db="EMBL/GenBank/DDBJ databases">
        <title>Genome assemblies of Stephania.</title>
        <authorList>
            <person name="Yang L."/>
        </authorList>
    </citation>
    <scope>NUCLEOTIDE SEQUENCE [LARGE SCALE GENOMIC DNA]</scope>
    <source>
        <strain evidence="1">YNDBR</strain>
        <tissue evidence="1">Leaf</tissue>
    </source>
</reference>
<keyword evidence="2" id="KW-1185">Reference proteome</keyword>
<sequence>MTEGPRKSSEPQRTNSLDPRWESLRLLARTYESVLSEGEDTIHMPIQQPIDFGKLIVLPPRPCVDQLMGQFVDSIVTIIHLLDTISLVPLRRHDFFNHAEAGSDTN</sequence>
<name>A0AAP0FCT9_9MAGN</name>
<comment type="caution">
    <text evidence="1">The sequence shown here is derived from an EMBL/GenBank/DDBJ whole genome shotgun (WGS) entry which is preliminary data.</text>
</comment>
<gene>
    <name evidence="1" type="ORF">Syun_022409</name>
</gene>